<sequence length="56" mass="5618">MMGGMGALGVAELIALVAFMAVPVSIFIGGAVYVAKVARKGPEATLAAATVRRELA</sequence>
<keyword evidence="1" id="KW-0812">Transmembrane</keyword>
<keyword evidence="1" id="KW-0472">Membrane</keyword>
<comment type="caution">
    <text evidence="2">The sequence shown here is derived from an EMBL/GenBank/DDBJ whole genome shotgun (WGS) entry which is preliminary data.</text>
</comment>
<dbReference type="EMBL" id="PYGA01000002">
    <property type="protein sequence ID" value="PSL00281.1"/>
    <property type="molecule type" value="Genomic_DNA"/>
</dbReference>
<evidence type="ECO:0000313" key="2">
    <source>
        <dbReference type="EMBL" id="PSL00281.1"/>
    </source>
</evidence>
<dbReference type="Proteomes" id="UP000240542">
    <property type="component" value="Unassembled WGS sequence"/>
</dbReference>
<keyword evidence="3" id="KW-1185">Reference proteome</keyword>
<dbReference type="AlphaFoldDB" id="A0A2P8DSU5"/>
<organism evidence="2 3">
    <name type="scientific">Murinocardiopsis flavida</name>
    <dbReference type="NCBI Taxonomy" id="645275"/>
    <lineage>
        <taxon>Bacteria</taxon>
        <taxon>Bacillati</taxon>
        <taxon>Actinomycetota</taxon>
        <taxon>Actinomycetes</taxon>
        <taxon>Streptosporangiales</taxon>
        <taxon>Nocardiopsidaceae</taxon>
        <taxon>Murinocardiopsis</taxon>
    </lineage>
</organism>
<name>A0A2P8DSU5_9ACTN</name>
<accession>A0A2P8DSU5</accession>
<evidence type="ECO:0000313" key="3">
    <source>
        <dbReference type="Proteomes" id="UP000240542"/>
    </source>
</evidence>
<protein>
    <submittedName>
        <fullName evidence="2">Uncharacterized protein</fullName>
    </submittedName>
</protein>
<proteinExistence type="predicted"/>
<evidence type="ECO:0000256" key="1">
    <source>
        <dbReference type="SAM" id="Phobius"/>
    </source>
</evidence>
<reference evidence="2 3" key="1">
    <citation type="submission" date="2018-03" db="EMBL/GenBank/DDBJ databases">
        <title>Genomic Encyclopedia of Archaeal and Bacterial Type Strains, Phase II (KMG-II): from individual species to whole genera.</title>
        <authorList>
            <person name="Goeker M."/>
        </authorList>
    </citation>
    <scope>NUCLEOTIDE SEQUENCE [LARGE SCALE GENOMIC DNA]</scope>
    <source>
        <strain evidence="2 3">DSM 45312</strain>
    </source>
</reference>
<gene>
    <name evidence="2" type="ORF">CLV63_102408</name>
</gene>
<keyword evidence="1" id="KW-1133">Transmembrane helix</keyword>
<feature type="transmembrane region" description="Helical" evidence="1">
    <location>
        <begin position="13"/>
        <end position="35"/>
    </location>
</feature>